<gene>
    <name evidence="3" type="ORF">PG999_004785</name>
</gene>
<keyword evidence="1" id="KW-0175">Coiled coil</keyword>
<feature type="region of interest" description="Disordered" evidence="2">
    <location>
        <begin position="271"/>
        <end position="293"/>
    </location>
</feature>
<dbReference type="EMBL" id="JAQQWP010000004">
    <property type="protein sequence ID" value="KAK8120665.1"/>
    <property type="molecule type" value="Genomic_DNA"/>
</dbReference>
<comment type="caution">
    <text evidence="3">The sequence shown here is derived from an EMBL/GenBank/DDBJ whole genome shotgun (WGS) entry which is preliminary data.</text>
</comment>
<feature type="coiled-coil region" evidence="1">
    <location>
        <begin position="620"/>
        <end position="662"/>
    </location>
</feature>
<dbReference type="AlphaFoldDB" id="A0AAW0R0E5"/>
<keyword evidence="4" id="KW-1185">Reference proteome</keyword>
<accession>A0AAW0R0E5</accession>
<feature type="region of interest" description="Disordered" evidence="2">
    <location>
        <begin position="159"/>
        <end position="244"/>
    </location>
</feature>
<feature type="compositionally biased region" description="Basic and acidic residues" evidence="2">
    <location>
        <begin position="687"/>
        <end position="715"/>
    </location>
</feature>
<protein>
    <submittedName>
        <fullName evidence="3">Uncharacterized protein</fullName>
    </submittedName>
</protein>
<feature type="compositionally biased region" description="Polar residues" evidence="2">
    <location>
        <begin position="115"/>
        <end position="133"/>
    </location>
</feature>
<feature type="compositionally biased region" description="Acidic residues" evidence="2">
    <location>
        <begin position="183"/>
        <end position="192"/>
    </location>
</feature>
<evidence type="ECO:0000313" key="4">
    <source>
        <dbReference type="Proteomes" id="UP001392437"/>
    </source>
</evidence>
<feature type="region of interest" description="Disordered" evidence="2">
    <location>
        <begin position="687"/>
        <end position="729"/>
    </location>
</feature>
<sequence>MPPSTTRRNARLHRPESAMRRATGTNHGTSVYDVPGSSDDENDDIPAAISPHRVVANPSGPSLPSLRPPRPLKRQLNDASLSHSAGSKRPRGSGVAPSPPRSRQQGQARKATGLASPTPSQKVPTPNNRASRSVSRESPAANDVDPELFALVNSKMLKRRPAAEDPLSPGAQLRLEEARQGHEEEEGEEEEEAEKKEGPQDEKAVPEGEEEQEEEAARERTEHGAPELDDEAIQNELRSDFVSIGNEDADEYTYTDIQPDGDIDLAVGPTSWTNGNTSEELDENESGENIPEQADGRCASQYEPEAGADDSELPDAYFTIARQADNAIITLGDQHSHGDPFEFIGSPDLANHDESAATSEIDSDVDFEVESDLGHEYGNLSLEECLVQDIDRFRSRTGGFEDSLLFEPPEAPSSTTIHLSSRNVEKLRWTIEKKSWVGRAKNAVGGLLDWETKLHDDWRCSESKTAVGKVLFHFVGKIDRLFLLVFGISTPETRNRVFSEHFDLLQYCFSLVENSISFIRDQRLSSTKQTPLNENKEKREEMVEEIARFHIPVIFQLLMRIWTPCSEDERRTSFDSFIVLLLTRIVGWIEQLYRPFIRDVRSAKGSKLRMKTREEFETPLKELRTQLEQAPELLEQEEELQAERKRRLRSQKEKRLQMENEEESWLEARRRQNVDVAILLKYEEGRKPEARQRQNRETSHFGRQEHPIHTRHTSEQKTVQSSPAASGAHEAIWHGEEERVLCEKLISSFLHENPKLPNLRQTAILIGHTREETVDKARELLQAIMSRGSNNMLSEEQMRNRVQSILRQWE</sequence>
<evidence type="ECO:0000313" key="3">
    <source>
        <dbReference type="EMBL" id="KAK8120665.1"/>
    </source>
</evidence>
<proteinExistence type="predicted"/>
<organism evidence="3 4">
    <name type="scientific">Apiospora kogelbergensis</name>
    <dbReference type="NCBI Taxonomy" id="1337665"/>
    <lineage>
        <taxon>Eukaryota</taxon>
        <taxon>Fungi</taxon>
        <taxon>Dikarya</taxon>
        <taxon>Ascomycota</taxon>
        <taxon>Pezizomycotina</taxon>
        <taxon>Sordariomycetes</taxon>
        <taxon>Xylariomycetidae</taxon>
        <taxon>Amphisphaeriales</taxon>
        <taxon>Apiosporaceae</taxon>
        <taxon>Apiospora</taxon>
    </lineage>
</organism>
<reference evidence="3 4" key="1">
    <citation type="submission" date="2023-01" db="EMBL/GenBank/DDBJ databases">
        <title>Analysis of 21 Apiospora genomes using comparative genomics revels a genus with tremendous synthesis potential of carbohydrate active enzymes and secondary metabolites.</title>
        <authorList>
            <person name="Sorensen T."/>
        </authorList>
    </citation>
    <scope>NUCLEOTIDE SEQUENCE [LARGE SCALE GENOMIC DNA]</scope>
    <source>
        <strain evidence="3 4">CBS 117206</strain>
    </source>
</reference>
<evidence type="ECO:0000256" key="1">
    <source>
        <dbReference type="SAM" id="Coils"/>
    </source>
</evidence>
<dbReference type="Proteomes" id="UP001392437">
    <property type="component" value="Unassembled WGS sequence"/>
</dbReference>
<feature type="compositionally biased region" description="Basic and acidic residues" evidence="2">
    <location>
        <begin position="193"/>
        <end position="206"/>
    </location>
</feature>
<feature type="region of interest" description="Disordered" evidence="2">
    <location>
        <begin position="1"/>
        <end position="146"/>
    </location>
</feature>
<feature type="compositionally biased region" description="Basic and acidic residues" evidence="2">
    <location>
        <begin position="215"/>
        <end position="226"/>
    </location>
</feature>
<name>A0AAW0R0E5_9PEZI</name>
<evidence type="ECO:0000256" key="2">
    <source>
        <dbReference type="SAM" id="MobiDB-lite"/>
    </source>
</evidence>